<dbReference type="EMBL" id="SMMG02000001">
    <property type="protein sequence ID" value="KAA3487419.1"/>
    <property type="molecule type" value="Genomic_DNA"/>
</dbReference>
<evidence type="ECO:0000313" key="1">
    <source>
        <dbReference type="EMBL" id="KAA3487419.1"/>
    </source>
</evidence>
<proteinExistence type="predicted"/>
<organism evidence="1 2">
    <name type="scientific">Gossypium australe</name>
    <dbReference type="NCBI Taxonomy" id="47621"/>
    <lineage>
        <taxon>Eukaryota</taxon>
        <taxon>Viridiplantae</taxon>
        <taxon>Streptophyta</taxon>
        <taxon>Embryophyta</taxon>
        <taxon>Tracheophyta</taxon>
        <taxon>Spermatophyta</taxon>
        <taxon>Magnoliopsida</taxon>
        <taxon>eudicotyledons</taxon>
        <taxon>Gunneridae</taxon>
        <taxon>Pentapetalae</taxon>
        <taxon>rosids</taxon>
        <taxon>malvids</taxon>
        <taxon>Malvales</taxon>
        <taxon>Malvaceae</taxon>
        <taxon>Malvoideae</taxon>
        <taxon>Gossypium</taxon>
    </lineage>
</organism>
<evidence type="ECO:0000313" key="2">
    <source>
        <dbReference type="Proteomes" id="UP000325315"/>
    </source>
</evidence>
<keyword evidence="2" id="KW-1185">Reference proteome</keyword>
<dbReference type="AlphaFoldDB" id="A0A5B6WZQ4"/>
<reference evidence="2" key="1">
    <citation type="journal article" date="2019" name="Plant Biotechnol. J.">
        <title>Genome sequencing of the Australian wild diploid species Gossypium australe highlights disease resistance and delayed gland morphogenesis.</title>
        <authorList>
            <person name="Cai Y."/>
            <person name="Cai X."/>
            <person name="Wang Q."/>
            <person name="Wang P."/>
            <person name="Zhang Y."/>
            <person name="Cai C."/>
            <person name="Xu Y."/>
            <person name="Wang K."/>
            <person name="Zhou Z."/>
            <person name="Wang C."/>
            <person name="Geng S."/>
            <person name="Li B."/>
            <person name="Dong Q."/>
            <person name="Hou Y."/>
            <person name="Wang H."/>
            <person name="Ai P."/>
            <person name="Liu Z."/>
            <person name="Yi F."/>
            <person name="Sun M."/>
            <person name="An G."/>
            <person name="Cheng J."/>
            <person name="Zhang Y."/>
            <person name="Shi Q."/>
            <person name="Xie Y."/>
            <person name="Shi X."/>
            <person name="Chang Y."/>
            <person name="Huang F."/>
            <person name="Chen Y."/>
            <person name="Hong S."/>
            <person name="Mi L."/>
            <person name="Sun Q."/>
            <person name="Zhang L."/>
            <person name="Zhou B."/>
            <person name="Peng R."/>
            <person name="Zhang X."/>
            <person name="Liu F."/>
        </authorList>
    </citation>
    <scope>NUCLEOTIDE SEQUENCE [LARGE SCALE GENOMIC DNA]</scope>
    <source>
        <strain evidence="2">cv. PA1801</strain>
    </source>
</reference>
<protein>
    <submittedName>
        <fullName evidence="1">Uncharacterized protein</fullName>
    </submittedName>
</protein>
<accession>A0A5B6WZQ4</accession>
<comment type="caution">
    <text evidence="1">The sequence shown here is derived from an EMBL/GenBank/DDBJ whole genome shotgun (WGS) entry which is preliminary data.</text>
</comment>
<name>A0A5B6WZQ4_9ROSI</name>
<sequence length="65" mass="7446">MDMGRRVLQEDEDCLRSRAFSARNWTLWAVMVSRAEFSVGTFFVSGSEFSHFVTVKTLDLANIII</sequence>
<dbReference type="Proteomes" id="UP000325315">
    <property type="component" value="Unassembled WGS sequence"/>
</dbReference>
<gene>
    <name evidence="1" type="ORF">EPI10_031246</name>
</gene>